<dbReference type="InterPro" id="IPR006660">
    <property type="entry name" value="Arsenate_reductase-like"/>
</dbReference>
<dbReference type="GO" id="GO:0046685">
    <property type="term" value="P:response to arsenic-containing substance"/>
    <property type="evidence" value="ECO:0007669"/>
    <property type="project" value="UniProtKB-KW"/>
</dbReference>
<evidence type="ECO:0000313" key="8">
    <source>
        <dbReference type="EMBL" id="TCV98907.1"/>
    </source>
</evidence>
<dbReference type="Gene3D" id="3.40.30.10">
    <property type="entry name" value="Glutaredoxin"/>
    <property type="match status" value="1"/>
</dbReference>
<name>A0A4R3Z1X4_9GAMM</name>
<gene>
    <name evidence="8" type="ORF">EDC52_102230</name>
</gene>
<evidence type="ECO:0000256" key="1">
    <source>
        <dbReference type="ARBA" id="ARBA00007198"/>
    </source>
</evidence>
<keyword evidence="2" id="KW-0059">Arsenical resistance</keyword>
<dbReference type="GO" id="GO:0008794">
    <property type="term" value="F:arsenate reductase (glutaredoxin) activity"/>
    <property type="evidence" value="ECO:0007669"/>
    <property type="project" value="UniProtKB-UniRule"/>
</dbReference>
<evidence type="ECO:0000256" key="2">
    <source>
        <dbReference type="ARBA" id="ARBA00022849"/>
    </source>
</evidence>
<sequence>MSTVTLYHNPACGTSRSTLALIREQGIEPEIIDYLQTPPSKATLVKLIADMGISVRALIRTNNDLYVQLDLANQHWTDDQLIDFILANPLLMNRPIVVTPAGTRLCRPKERVLSLLPDR</sequence>
<keyword evidence="3 7" id="KW-0560">Oxidoreductase</keyword>
<evidence type="ECO:0000256" key="3">
    <source>
        <dbReference type="ARBA" id="ARBA00023002"/>
    </source>
</evidence>
<dbReference type="EC" id="1.20.4.1" evidence="4 7"/>
<dbReference type="CDD" id="cd03034">
    <property type="entry name" value="ArsC_ArsC"/>
    <property type="match status" value="1"/>
</dbReference>
<dbReference type="InterPro" id="IPR036249">
    <property type="entry name" value="Thioredoxin-like_sf"/>
</dbReference>
<dbReference type="Pfam" id="PF03960">
    <property type="entry name" value="ArsC"/>
    <property type="match status" value="1"/>
</dbReference>
<evidence type="ECO:0000256" key="7">
    <source>
        <dbReference type="RuleBase" id="RU362029"/>
    </source>
</evidence>
<comment type="catalytic activity">
    <reaction evidence="7">
        <text>[glutaredoxin]-dithiol + arsenate + glutathione + H(+) = glutathionyl-S-S-[glutaredoxin] + arsenite + H2O</text>
        <dbReference type="Rhea" id="RHEA:22016"/>
        <dbReference type="Rhea" id="RHEA-COMP:10729"/>
        <dbReference type="Rhea" id="RHEA-COMP:17668"/>
        <dbReference type="ChEBI" id="CHEBI:15377"/>
        <dbReference type="ChEBI" id="CHEBI:15378"/>
        <dbReference type="ChEBI" id="CHEBI:29242"/>
        <dbReference type="ChEBI" id="CHEBI:29950"/>
        <dbReference type="ChEBI" id="CHEBI:48597"/>
        <dbReference type="ChEBI" id="CHEBI:57925"/>
        <dbReference type="ChEBI" id="CHEBI:146199"/>
        <dbReference type="EC" id="1.20.4.1"/>
    </reaction>
</comment>
<dbReference type="Proteomes" id="UP000295719">
    <property type="component" value="Unassembled WGS sequence"/>
</dbReference>
<evidence type="ECO:0000256" key="6">
    <source>
        <dbReference type="PROSITE-ProRule" id="PRU01282"/>
    </source>
</evidence>
<dbReference type="PROSITE" id="PS51353">
    <property type="entry name" value="ARSC"/>
    <property type="match status" value="1"/>
</dbReference>
<organism evidence="8 9">
    <name type="scientific">Biostraticola tofi</name>
    <dbReference type="NCBI Taxonomy" id="466109"/>
    <lineage>
        <taxon>Bacteria</taxon>
        <taxon>Pseudomonadati</taxon>
        <taxon>Pseudomonadota</taxon>
        <taxon>Gammaproteobacteria</taxon>
        <taxon>Enterobacterales</taxon>
        <taxon>Bruguierivoracaceae</taxon>
        <taxon>Biostraticola</taxon>
    </lineage>
</organism>
<comment type="caution">
    <text evidence="8">The sequence shown here is derived from an EMBL/GenBank/DDBJ whole genome shotgun (WGS) entry which is preliminary data.</text>
</comment>
<evidence type="ECO:0000256" key="5">
    <source>
        <dbReference type="ARBA" id="ARBA00039879"/>
    </source>
</evidence>
<evidence type="ECO:0000313" key="9">
    <source>
        <dbReference type="Proteomes" id="UP000295719"/>
    </source>
</evidence>
<dbReference type="OrthoDB" id="9790554at2"/>
<dbReference type="InterPro" id="IPR006659">
    <property type="entry name" value="Arsenate_reductase"/>
</dbReference>
<reference evidence="8 9" key="1">
    <citation type="submission" date="2019-03" db="EMBL/GenBank/DDBJ databases">
        <title>Genomic Encyclopedia of Type Strains, Phase IV (KMG-IV): sequencing the most valuable type-strain genomes for metagenomic binning, comparative biology and taxonomic classification.</title>
        <authorList>
            <person name="Goeker M."/>
        </authorList>
    </citation>
    <scope>NUCLEOTIDE SEQUENCE [LARGE SCALE GENOMIC DNA]</scope>
    <source>
        <strain evidence="8 9">DSM 19580</strain>
    </source>
</reference>
<dbReference type="SUPFAM" id="SSF52833">
    <property type="entry name" value="Thioredoxin-like"/>
    <property type="match status" value="1"/>
</dbReference>
<accession>A0A4R3Z1X4</accession>
<dbReference type="PANTHER" id="PTHR30041">
    <property type="entry name" value="ARSENATE REDUCTASE"/>
    <property type="match status" value="1"/>
</dbReference>
<keyword evidence="9" id="KW-1185">Reference proteome</keyword>
<comment type="similarity">
    <text evidence="1 6 7">Belongs to the ArsC family.</text>
</comment>
<proteinExistence type="inferred from homology"/>
<dbReference type="PANTHER" id="PTHR30041:SF5">
    <property type="entry name" value="ARSENATE REDUCTASE-RELATED"/>
    <property type="match status" value="1"/>
</dbReference>
<dbReference type="AlphaFoldDB" id="A0A4R3Z1X4"/>
<protein>
    <recommendedName>
        <fullName evidence="5 7">Arsenate reductase</fullName>
        <ecNumber evidence="4 7">1.20.4.1</ecNumber>
    </recommendedName>
</protein>
<evidence type="ECO:0000256" key="4">
    <source>
        <dbReference type="ARBA" id="ARBA00038969"/>
    </source>
</evidence>
<dbReference type="EMBL" id="SMCR01000002">
    <property type="protein sequence ID" value="TCV98907.1"/>
    <property type="molecule type" value="Genomic_DNA"/>
</dbReference>
<dbReference type="NCBIfam" id="TIGR00014">
    <property type="entry name" value="arsC"/>
    <property type="match status" value="1"/>
</dbReference>